<name>A0A9P5HID3_9HYPO</name>
<accession>A0A9P5HID3</accession>
<dbReference type="Pfam" id="PF02458">
    <property type="entry name" value="Transferase"/>
    <property type="match status" value="1"/>
</dbReference>
<organism evidence="5 6">
    <name type="scientific">Cylindrodendrum hubeiense</name>
    <dbReference type="NCBI Taxonomy" id="595255"/>
    <lineage>
        <taxon>Eukaryota</taxon>
        <taxon>Fungi</taxon>
        <taxon>Dikarya</taxon>
        <taxon>Ascomycota</taxon>
        <taxon>Pezizomycotina</taxon>
        <taxon>Sordariomycetes</taxon>
        <taxon>Hypocreomycetidae</taxon>
        <taxon>Hypocreales</taxon>
        <taxon>Nectriaceae</taxon>
        <taxon>Cylindrodendrum</taxon>
    </lineage>
</organism>
<dbReference type="OrthoDB" id="21502at2759"/>
<dbReference type="InterPro" id="IPR023213">
    <property type="entry name" value="CAT-like_dom_sf"/>
</dbReference>
<keyword evidence="3" id="KW-0808">Transferase</keyword>
<gene>
    <name evidence="5" type="ORF">G7Z17_g2659</name>
</gene>
<dbReference type="Proteomes" id="UP000722485">
    <property type="component" value="Unassembled WGS sequence"/>
</dbReference>
<dbReference type="InterPro" id="IPR051283">
    <property type="entry name" value="Sec_Metabolite_Acyltrans"/>
</dbReference>
<comment type="pathway">
    <text evidence="1">Secondary metabolite biosynthesis.</text>
</comment>
<dbReference type="AlphaFoldDB" id="A0A9P5HID3"/>
<evidence type="ECO:0000256" key="1">
    <source>
        <dbReference type="ARBA" id="ARBA00005179"/>
    </source>
</evidence>
<comment type="similarity">
    <text evidence="2">Belongs to the plant acyltransferase family.</text>
</comment>
<reference evidence="5" key="1">
    <citation type="submission" date="2020-03" db="EMBL/GenBank/DDBJ databases">
        <title>Draft Genome Sequence of Cylindrodendrum hubeiense.</title>
        <authorList>
            <person name="Buettner E."/>
            <person name="Kellner H."/>
        </authorList>
    </citation>
    <scope>NUCLEOTIDE SEQUENCE</scope>
    <source>
        <strain evidence="5">IHI 201604</strain>
    </source>
</reference>
<dbReference type="PANTHER" id="PTHR31896">
    <property type="entry name" value="FAMILY REGULATORY PROTEIN, PUTATIVE (AFU_ORTHOLOGUE AFUA_3G14730)-RELATED"/>
    <property type="match status" value="1"/>
</dbReference>
<protein>
    <submittedName>
        <fullName evidence="5">Uncharacterized protein</fullName>
    </submittedName>
</protein>
<sequence>MASFYPGAKPVRPPKVLTDTVIPMHYFDDNTINRSVLLYITLRFDEVLDPEELRDALERLMEIGDWRKLGARLRKTDQNKLEYHVPASFDAKRPGFTYSNDEQFMNIQNHPLASRIPRPTSQTSVHSDLGDLVNLARRSDGPRKLEDFLNSDEPQLSLHIVSFEDATLVSLSWLHTFMDAVAMSTVLNAWVSVLNGREDEVPPICNFANDPLASLGLKPKEPHVLANKQLTGFNMVLFSLRYIFDLVCFRDSQRTIYIPARHIRAMKKAAMKDLDVDLPTSRDSSVQSTTSTPPFISSGDVLCAFLTRLAVRNLSATSTSEIAIVNAFNLRPALSSTLSAAAGVVLSNAVFVVSAFAPACDILTKPLSYTASLVRKSIVEQGTPSQIDALAGLTRKAMDQTGRPALFANGGTRLVVFSNWTKAGFFELDFGAAVVEMEKQEEGATVRAKPSFVNLTGESNGLSPRGSWPILGKDRSGGYWIQGNLRSDLWGAVEKELEEM</sequence>
<keyword evidence="4" id="KW-0012">Acyltransferase</keyword>
<proteinExistence type="inferred from homology"/>
<evidence type="ECO:0000256" key="2">
    <source>
        <dbReference type="ARBA" id="ARBA00009861"/>
    </source>
</evidence>
<comment type="caution">
    <text evidence="5">The sequence shown here is derived from an EMBL/GenBank/DDBJ whole genome shotgun (WGS) entry which is preliminary data.</text>
</comment>
<dbReference type="EMBL" id="JAANBB010000028">
    <property type="protein sequence ID" value="KAF7554777.1"/>
    <property type="molecule type" value="Genomic_DNA"/>
</dbReference>
<evidence type="ECO:0000313" key="6">
    <source>
        <dbReference type="Proteomes" id="UP000722485"/>
    </source>
</evidence>
<dbReference type="Gene3D" id="3.30.559.10">
    <property type="entry name" value="Chloramphenicol acetyltransferase-like domain"/>
    <property type="match status" value="2"/>
</dbReference>
<keyword evidence="6" id="KW-1185">Reference proteome</keyword>
<evidence type="ECO:0000256" key="3">
    <source>
        <dbReference type="ARBA" id="ARBA00022679"/>
    </source>
</evidence>
<dbReference type="GO" id="GO:0016746">
    <property type="term" value="F:acyltransferase activity"/>
    <property type="evidence" value="ECO:0007669"/>
    <property type="project" value="UniProtKB-KW"/>
</dbReference>
<evidence type="ECO:0000313" key="5">
    <source>
        <dbReference type="EMBL" id="KAF7554777.1"/>
    </source>
</evidence>
<dbReference type="PANTHER" id="PTHR31896:SF69">
    <property type="entry name" value="FAMILY REGULATORY PROTEIN, PUTATIVE (AFU_ORTHOLOGUE AFUA_3G14730)-RELATED"/>
    <property type="match status" value="1"/>
</dbReference>
<evidence type="ECO:0000256" key="4">
    <source>
        <dbReference type="ARBA" id="ARBA00023315"/>
    </source>
</evidence>